<accession>C6R6X4</accession>
<sequence>MKYNTHVSWVVTFASVIVLGLILGGVFGIGTLGRSIIGLSLAIVWLIFDKYMRDRTRRQEEEAPGR</sequence>
<reference evidence="2 3" key="1">
    <citation type="submission" date="2009-06" db="EMBL/GenBank/DDBJ databases">
        <authorList>
            <person name="Dodson R."/>
            <person name="Sebastian Y."/>
            <person name="Madupu R."/>
            <person name="Durkin A.S."/>
            <person name="Torralba M."/>
            <person name="Methe B."/>
            <person name="Sutton G.G."/>
            <person name="Strausberg R.L."/>
            <person name="Nelson K.E."/>
        </authorList>
    </citation>
    <scope>NUCLEOTIDE SEQUENCE [LARGE SCALE GENOMIC DNA]</scope>
    <source>
        <strain evidence="2 3">SK141</strain>
    </source>
</reference>
<evidence type="ECO:0000256" key="1">
    <source>
        <dbReference type="SAM" id="Phobius"/>
    </source>
</evidence>
<proteinExistence type="predicted"/>
<comment type="caution">
    <text evidence="2">The sequence shown here is derived from an EMBL/GenBank/DDBJ whole genome shotgun (WGS) entry which is preliminary data.</text>
</comment>
<name>C6R6X4_9CORY</name>
<evidence type="ECO:0000313" key="2">
    <source>
        <dbReference type="EMBL" id="EET78400.1"/>
    </source>
</evidence>
<keyword evidence="1" id="KW-0812">Transmembrane</keyword>
<organism evidence="2 3">
    <name type="scientific">Corynebacterium tuberculostearicum SK141</name>
    <dbReference type="NCBI Taxonomy" id="553206"/>
    <lineage>
        <taxon>Bacteria</taxon>
        <taxon>Bacillati</taxon>
        <taxon>Actinomycetota</taxon>
        <taxon>Actinomycetes</taxon>
        <taxon>Mycobacteriales</taxon>
        <taxon>Corynebacteriaceae</taxon>
        <taxon>Corynebacterium</taxon>
    </lineage>
</organism>
<dbReference type="Proteomes" id="UP000004384">
    <property type="component" value="Unassembled WGS sequence"/>
</dbReference>
<dbReference type="AlphaFoldDB" id="C6R6X4"/>
<feature type="transmembrane region" description="Helical" evidence="1">
    <location>
        <begin position="32"/>
        <end position="48"/>
    </location>
</feature>
<keyword evidence="1" id="KW-0472">Membrane</keyword>
<keyword evidence="1" id="KW-1133">Transmembrane helix</keyword>
<protein>
    <submittedName>
        <fullName evidence="2">Uncharacterized protein</fullName>
    </submittedName>
</protein>
<dbReference type="EMBL" id="ACVP01000003">
    <property type="protein sequence ID" value="EET78400.1"/>
    <property type="molecule type" value="Genomic_DNA"/>
</dbReference>
<evidence type="ECO:0000313" key="3">
    <source>
        <dbReference type="Proteomes" id="UP000004384"/>
    </source>
</evidence>
<gene>
    <name evidence="2" type="ORF">CORTU0001_1265</name>
</gene>
<feature type="transmembrane region" description="Helical" evidence="1">
    <location>
        <begin position="7"/>
        <end position="26"/>
    </location>
</feature>